<comment type="caution">
    <text evidence="2">The sequence shown here is derived from an EMBL/GenBank/DDBJ whole genome shotgun (WGS) entry which is preliminary data.</text>
</comment>
<keyword evidence="1" id="KW-0732">Signal</keyword>
<dbReference type="AlphaFoldDB" id="A0A7X4Y9A0"/>
<keyword evidence="3" id="KW-1185">Reference proteome</keyword>
<accession>A0A7X4Y9A0</accession>
<feature type="chain" id="PRO_5030920643" evidence="1">
    <location>
        <begin position="32"/>
        <end position="194"/>
    </location>
</feature>
<evidence type="ECO:0000313" key="3">
    <source>
        <dbReference type="Proteomes" id="UP000537825"/>
    </source>
</evidence>
<gene>
    <name evidence="2" type="ORF">GTZ93_15760</name>
</gene>
<sequence>MSLSREASPNPGLRRWASRLLLLFACASVVATSRNSFEDIVSEPHTSAPLTLTTEAPTLTRPITVKVTASEPPSKKAQVELTVQVKARWTPADPSRTALPWMRVSLSKASPDPAVPTQPVVLKTGEDVVARTVVILDETCELGASCKWATNLTVQVQPDATPGTVELEWKASARAKVIGLSDTPRGMGITVSEP</sequence>
<name>A0A7X4Y9A0_9BACT</name>
<dbReference type="RefSeq" id="WP_139915357.1">
    <property type="nucleotide sequence ID" value="NZ_CBCSLE010000019.1"/>
</dbReference>
<dbReference type="EMBL" id="JAAAPK010000003">
    <property type="protein sequence ID" value="NBC41285.1"/>
    <property type="molecule type" value="Genomic_DNA"/>
</dbReference>
<evidence type="ECO:0000256" key="1">
    <source>
        <dbReference type="SAM" id="SignalP"/>
    </source>
</evidence>
<protein>
    <submittedName>
        <fullName evidence="2">Uncharacterized protein</fullName>
    </submittedName>
</protein>
<evidence type="ECO:0000313" key="2">
    <source>
        <dbReference type="EMBL" id="NBC41285.1"/>
    </source>
</evidence>
<proteinExistence type="predicted"/>
<organism evidence="2 3">
    <name type="scientific">Corallococcus exiguus</name>
    <dbReference type="NCBI Taxonomy" id="83462"/>
    <lineage>
        <taxon>Bacteria</taxon>
        <taxon>Pseudomonadati</taxon>
        <taxon>Myxococcota</taxon>
        <taxon>Myxococcia</taxon>
        <taxon>Myxococcales</taxon>
        <taxon>Cystobacterineae</taxon>
        <taxon>Myxococcaceae</taxon>
        <taxon>Corallococcus</taxon>
    </lineage>
</organism>
<dbReference type="Proteomes" id="UP000537825">
    <property type="component" value="Unassembled WGS sequence"/>
</dbReference>
<reference evidence="2 3" key="1">
    <citation type="submission" date="2020-01" db="EMBL/GenBank/DDBJ databases">
        <title>The draft genome sequence of Corallococcus exiguus DSM 14696.</title>
        <authorList>
            <person name="Zhang X."/>
            <person name="Zhu H."/>
        </authorList>
    </citation>
    <scope>NUCLEOTIDE SEQUENCE [LARGE SCALE GENOMIC DNA]</scope>
    <source>
        <strain evidence="2 3">DSM 14696</strain>
    </source>
</reference>
<feature type="signal peptide" evidence="1">
    <location>
        <begin position="1"/>
        <end position="31"/>
    </location>
</feature>